<evidence type="ECO:0000313" key="2">
    <source>
        <dbReference type="Proteomes" id="UP001176891"/>
    </source>
</evidence>
<dbReference type="EMBL" id="JAUOEM010000003">
    <property type="protein sequence ID" value="MDO5987653.1"/>
    <property type="molecule type" value="Genomic_DNA"/>
</dbReference>
<reference evidence="1" key="1">
    <citation type="submission" date="2023-07" db="EMBL/GenBank/DDBJ databases">
        <title>Two novel species in the genus Flavivirga.</title>
        <authorList>
            <person name="Kwon K."/>
        </authorList>
    </citation>
    <scope>NUCLEOTIDE SEQUENCE</scope>
    <source>
        <strain evidence="1">KACC 14157</strain>
    </source>
</reference>
<sequence length="50" mass="5586">MKLAITINVNKNKSTPLIKNPCFFLLIKKYTVNGEDKANTIMANTKITTS</sequence>
<comment type="caution">
    <text evidence="1">The sequence shown here is derived from an EMBL/GenBank/DDBJ whole genome shotgun (WGS) entry which is preliminary data.</text>
</comment>
<proteinExistence type="predicted"/>
<protein>
    <submittedName>
        <fullName evidence="1">Uncharacterized protein</fullName>
    </submittedName>
</protein>
<name>A0ABT8X1R2_9FLAO</name>
<keyword evidence="2" id="KW-1185">Reference proteome</keyword>
<dbReference type="Proteomes" id="UP001176891">
    <property type="component" value="Unassembled WGS sequence"/>
</dbReference>
<dbReference type="RefSeq" id="WP_303282217.1">
    <property type="nucleotide sequence ID" value="NZ_BAABCZ010000010.1"/>
</dbReference>
<accession>A0ABT8X1R2</accession>
<evidence type="ECO:0000313" key="1">
    <source>
        <dbReference type="EMBL" id="MDO5987653.1"/>
    </source>
</evidence>
<organism evidence="1 2">
    <name type="scientific">Flavivirga amylovorans</name>
    <dbReference type="NCBI Taxonomy" id="870486"/>
    <lineage>
        <taxon>Bacteria</taxon>
        <taxon>Pseudomonadati</taxon>
        <taxon>Bacteroidota</taxon>
        <taxon>Flavobacteriia</taxon>
        <taxon>Flavobacteriales</taxon>
        <taxon>Flavobacteriaceae</taxon>
        <taxon>Flavivirga</taxon>
    </lineage>
</organism>
<gene>
    <name evidence="1" type="ORF">Q4Q39_09610</name>
</gene>